<keyword evidence="3" id="KW-0902">Two-component regulatory system</keyword>
<keyword evidence="4" id="KW-0472">Membrane</keyword>
<dbReference type="Pfam" id="PF07730">
    <property type="entry name" value="HisKA_3"/>
    <property type="match status" value="1"/>
</dbReference>
<name>A0ABV6RHD0_9MICO</name>
<feature type="transmembrane region" description="Helical" evidence="4">
    <location>
        <begin position="65"/>
        <end position="88"/>
    </location>
</feature>
<feature type="transmembrane region" description="Helical" evidence="4">
    <location>
        <begin position="34"/>
        <end position="53"/>
    </location>
</feature>
<protein>
    <submittedName>
        <fullName evidence="6">Sensor histidine kinase</fullName>
    </submittedName>
</protein>
<dbReference type="CDD" id="cd16917">
    <property type="entry name" value="HATPase_UhpB-NarQ-NarX-like"/>
    <property type="match status" value="1"/>
</dbReference>
<feature type="domain" description="Histidine kinase/HSP90-like ATPase" evidence="5">
    <location>
        <begin position="287"/>
        <end position="378"/>
    </location>
</feature>
<reference evidence="6 7" key="1">
    <citation type="submission" date="2024-09" db="EMBL/GenBank/DDBJ databases">
        <authorList>
            <person name="Sun Q."/>
            <person name="Mori K."/>
        </authorList>
    </citation>
    <scope>NUCLEOTIDE SEQUENCE [LARGE SCALE GENOMIC DNA]</scope>
    <source>
        <strain evidence="6 7">CICC 10874</strain>
    </source>
</reference>
<keyword evidence="7" id="KW-1185">Reference proteome</keyword>
<dbReference type="InterPro" id="IPR003594">
    <property type="entry name" value="HATPase_dom"/>
</dbReference>
<gene>
    <name evidence="6" type="ORF">ACFFF6_15215</name>
</gene>
<keyword evidence="1" id="KW-0808">Transferase</keyword>
<dbReference type="InterPro" id="IPR017205">
    <property type="entry name" value="Sig_transdc_His_kinase_ChrS"/>
</dbReference>
<dbReference type="RefSeq" id="WP_376982237.1">
    <property type="nucleotide sequence ID" value="NZ_JBHLSV010000022.1"/>
</dbReference>
<evidence type="ECO:0000256" key="4">
    <source>
        <dbReference type="SAM" id="Phobius"/>
    </source>
</evidence>
<evidence type="ECO:0000313" key="7">
    <source>
        <dbReference type="Proteomes" id="UP001589793"/>
    </source>
</evidence>
<dbReference type="PANTHER" id="PTHR24421">
    <property type="entry name" value="NITRATE/NITRITE SENSOR PROTEIN NARX-RELATED"/>
    <property type="match status" value="1"/>
</dbReference>
<dbReference type="SUPFAM" id="SSF55874">
    <property type="entry name" value="ATPase domain of HSP90 chaperone/DNA topoisomerase II/histidine kinase"/>
    <property type="match status" value="1"/>
</dbReference>
<dbReference type="PIRSF" id="PIRSF037434">
    <property type="entry name" value="STHK_ChrS"/>
    <property type="match status" value="1"/>
</dbReference>
<dbReference type="Gene3D" id="3.30.565.10">
    <property type="entry name" value="Histidine kinase-like ATPase, C-terminal domain"/>
    <property type="match status" value="1"/>
</dbReference>
<dbReference type="EMBL" id="JBHLSV010000022">
    <property type="protein sequence ID" value="MFC0675313.1"/>
    <property type="molecule type" value="Genomic_DNA"/>
</dbReference>
<feature type="transmembrane region" description="Helical" evidence="4">
    <location>
        <begin position="131"/>
        <end position="154"/>
    </location>
</feature>
<dbReference type="InterPro" id="IPR011712">
    <property type="entry name" value="Sig_transdc_His_kin_sub3_dim/P"/>
</dbReference>
<evidence type="ECO:0000256" key="2">
    <source>
        <dbReference type="ARBA" id="ARBA00022777"/>
    </source>
</evidence>
<dbReference type="SMART" id="SM00387">
    <property type="entry name" value="HATPase_c"/>
    <property type="match status" value="1"/>
</dbReference>
<evidence type="ECO:0000259" key="5">
    <source>
        <dbReference type="SMART" id="SM00387"/>
    </source>
</evidence>
<keyword evidence="4" id="KW-0812">Transmembrane</keyword>
<dbReference type="InterPro" id="IPR036890">
    <property type="entry name" value="HATPase_C_sf"/>
</dbReference>
<sequence>MRPRIGFDVTIGVLGGMGLVLNAVELLVPSPWGFHVLGISGVFGVLLLYRTMYRPVLPAGCPRPWWASVLLVLAVGTACAGFTPLMPLQIAAHVMVWATAGTAARAVTASAAVSAAAYLGVRLGELGAPAVMPPGAIGGMSVLAFLAALGYGFWIRQAQRDANEQAALVEELRATRDALTAASRHAGQMEERARVSRELHDTLTQSVAALALVAAQARRTRTPETLDLLHEMAQDALREARGVLSVLAPVPTQGDASRSVEGIAARFRRETSMPVEVDAAPVSMDAAQELVIIRCLQEGLSNVRRHARASRVLVRLRGMGADAELVIEDDGIGIAADAEHGFGLRGMQERAEQAGGVLEVGRGDGGGTRLRVRIPALDGQDDQEQEGAT</sequence>
<feature type="transmembrane region" description="Helical" evidence="4">
    <location>
        <begin position="7"/>
        <end position="28"/>
    </location>
</feature>
<dbReference type="InterPro" id="IPR050482">
    <property type="entry name" value="Sensor_HK_TwoCompSys"/>
</dbReference>
<dbReference type="Pfam" id="PF02518">
    <property type="entry name" value="HATPase_c"/>
    <property type="match status" value="1"/>
</dbReference>
<evidence type="ECO:0000256" key="1">
    <source>
        <dbReference type="ARBA" id="ARBA00022679"/>
    </source>
</evidence>
<dbReference type="Proteomes" id="UP001589793">
    <property type="component" value="Unassembled WGS sequence"/>
</dbReference>
<dbReference type="GO" id="GO:0016301">
    <property type="term" value="F:kinase activity"/>
    <property type="evidence" value="ECO:0007669"/>
    <property type="project" value="UniProtKB-KW"/>
</dbReference>
<evidence type="ECO:0000313" key="6">
    <source>
        <dbReference type="EMBL" id="MFC0675313.1"/>
    </source>
</evidence>
<dbReference type="Gene3D" id="1.20.5.1930">
    <property type="match status" value="1"/>
</dbReference>
<organism evidence="6 7">
    <name type="scientific">Brachybacterium hainanense</name>
    <dbReference type="NCBI Taxonomy" id="1541174"/>
    <lineage>
        <taxon>Bacteria</taxon>
        <taxon>Bacillati</taxon>
        <taxon>Actinomycetota</taxon>
        <taxon>Actinomycetes</taxon>
        <taxon>Micrococcales</taxon>
        <taxon>Dermabacteraceae</taxon>
        <taxon>Brachybacterium</taxon>
    </lineage>
</organism>
<comment type="caution">
    <text evidence="6">The sequence shown here is derived from an EMBL/GenBank/DDBJ whole genome shotgun (WGS) entry which is preliminary data.</text>
</comment>
<evidence type="ECO:0000256" key="3">
    <source>
        <dbReference type="ARBA" id="ARBA00023012"/>
    </source>
</evidence>
<accession>A0ABV6RHD0</accession>
<proteinExistence type="predicted"/>
<keyword evidence="2 6" id="KW-0418">Kinase</keyword>
<keyword evidence="4" id="KW-1133">Transmembrane helix</keyword>